<proteinExistence type="predicted"/>
<dbReference type="EMBL" id="CM023487">
    <property type="protein sequence ID" value="KAH6925514.1"/>
    <property type="molecule type" value="Genomic_DNA"/>
</dbReference>
<dbReference type="Proteomes" id="UP000821845">
    <property type="component" value="Chromosome 7"/>
</dbReference>
<sequence length="161" mass="17948">MATSLPGPSAARAQLVDNVERQPPCSADSLAAFPDERLPDAHLGDTFVKREPICPANDDPFAFRMKPHATVGTEPDLSSVPFAPALARTRVVQSRRVTLRRPRLPRSKRHCTQQRHSPYKSCWKRHARSLVLKRETLTPLSHVSRAAFAYIFLSTAVIQTA</sequence>
<reference evidence="1" key="1">
    <citation type="submission" date="2020-05" db="EMBL/GenBank/DDBJ databases">
        <title>Large-scale comparative analyses of tick genomes elucidate their genetic diversity and vector capacities.</title>
        <authorList>
            <person name="Jia N."/>
            <person name="Wang J."/>
            <person name="Shi W."/>
            <person name="Du L."/>
            <person name="Sun Y."/>
            <person name="Zhan W."/>
            <person name="Jiang J."/>
            <person name="Wang Q."/>
            <person name="Zhang B."/>
            <person name="Ji P."/>
            <person name="Sakyi L.B."/>
            <person name="Cui X."/>
            <person name="Yuan T."/>
            <person name="Jiang B."/>
            <person name="Yang W."/>
            <person name="Lam T.T.-Y."/>
            <person name="Chang Q."/>
            <person name="Ding S."/>
            <person name="Wang X."/>
            <person name="Zhu J."/>
            <person name="Ruan X."/>
            <person name="Zhao L."/>
            <person name="Wei J."/>
            <person name="Que T."/>
            <person name="Du C."/>
            <person name="Cheng J."/>
            <person name="Dai P."/>
            <person name="Han X."/>
            <person name="Huang E."/>
            <person name="Gao Y."/>
            <person name="Liu J."/>
            <person name="Shao H."/>
            <person name="Ye R."/>
            <person name="Li L."/>
            <person name="Wei W."/>
            <person name="Wang X."/>
            <person name="Wang C."/>
            <person name="Yang T."/>
            <person name="Huo Q."/>
            <person name="Li W."/>
            <person name="Guo W."/>
            <person name="Chen H."/>
            <person name="Zhou L."/>
            <person name="Ni X."/>
            <person name="Tian J."/>
            <person name="Zhou Y."/>
            <person name="Sheng Y."/>
            <person name="Liu T."/>
            <person name="Pan Y."/>
            <person name="Xia L."/>
            <person name="Li J."/>
            <person name="Zhao F."/>
            <person name="Cao W."/>
        </authorList>
    </citation>
    <scope>NUCLEOTIDE SEQUENCE</scope>
    <source>
        <strain evidence="1">Hyas-2018</strain>
    </source>
</reference>
<protein>
    <submittedName>
        <fullName evidence="1">Uncharacterized protein</fullName>
    </submittedName>
</protein>
<organism evidence="1 2">
    <name type="scientific">Hyalomma asiaticum</name>
    <name type="common">Tick</name>
    <dbReference type="NCBI Taxonomy" id="266040"/>
    <lineage>
        <taxon>Eukaryota</taxon>
        <taxon>Metazoa</taxon>
        <taxon>Ecdysozoa</taxon>
        <taxon>Arthropoda</taxon>
        <taxon>Chelicerata</taxon>
        <taxon>Arachnida</taxon>
        <taxon>Acari</taxon>
        <taxon>Parasitiformes</taxon>
        <taxon>Ixodida</taxon>
        <taxon>Ixodoidea</taxon>
        <taxon>Ixodidae</taxon>
        <taxon>Hyalomminae</taxon>
        <taxon>Hyalomma</taxon>
    </lineage>
</organism>
<name>A0ACB7RUK2_HYAAI</name>
<gene>
    <name evidence="1" type="ORF">HPB50_006260</name>
</gene>
<keyword evidence="2" id="KW-1185">Reference proteome</keyword>
<evidence type="ECO:0000313" key="2">
    <source>
        <dbReference type="Proteomes" id="UP000821845"/>
    </source>
</evidence>
<comment type="caution">
    <text evidence="1">The sequence shown here is derived from an EMBL/GenBank/DDBJ whole genome shotgun (WGS) entry which is preliminary data.</text>
</comment>
<evidence type="ECO:0000313" key="1">
    <source>
        <dbReference type="EMBL" id="KAH6925514.1"/>
    </source>
</evidence>
<accession>A0ACB7RUK2</accession>